<accession>A0A4Y2CXW5</accession>
<comment type="caution">
    <text evidence="1">The sequence shown here is derived from an EMBL/GenBank/DDBJ whole genome shotgun (WGS) entry which is preliminary data.</text>
</comment>
<dbReference type="AlphaFoldDB" id="A0A4Y2CXW5"/>
<proteinExistence type="predicted"/>
<keyword evidence="2" id="KW-1185">Reference proteome</keyword>
<organism evidence="1 2">
    <name type="scientific">Araneus ventricosus</name>
    <name type="common">Orbweaver spider</name>
    <name type="synonym">Epeira ventricosa</name>
    <dbReference type="NCBI Taxonomy" id="182803"/>
    <lineage>
        <taxon>Eukaryota</taxon>
        <taxon>Metazoa</taxon>
        <taxon>Ecdysozoa</taxon>
        <taxon>Arthropoda</taxon>
        <taxon>Chelicerata</taxon>
        <taxon>Arachnida</taxon>
        <taxon>Araneae</taxon>
        <taxon>Araneomorphae</taxon>
        <taxon>Entelegynae</taxon>
        <taxon>Araneoidea</taxon>
        <taxon>Araneidae</taxon>
        <taxon>Araneus</taxon>
    </lineage>
</organism>
<gene>
    <name evidence="1" type="ORF">AVEN_135044_1</name>
</gene>
<evidence type="ECO:0000313" key="1">
    <source>
        <dbReference type="EMBL" id="GBM09312.1"/>
    </source>
</evidence>
<sequence>MFIVWSYLGSLGHKSKTDPINFPAFLTEKLEYASLAVHVSAFLSNFIFFANPPIGSHLERLRLLANNAADGRLYLLANNAADGRLYLLTNERGGPKV</sequence>
<dbReference type="EMBL" id="BGPR01000268">
    <property type="protein sequence ID" value="GBM09312.1"/>
    <property type="molecule type" value="Genomic_DNA"/>
</dbReference>
<dbReference type="Proteomes" id="UP000499080">
    <property type="component" value="Unassembled WGS sequence"/>
</dbReference>
<reference evidence="1 2" key="1">
    <citation type="journal article" date="2019" name="Sci. Rep.">
        <title>Orb-weaving spider Araneus ventricosus genome elucidates the spidroin gene catalogue.</title>
        <authorList>
            <person name="Kono N."/>
            <person name="Nakamura H."/>
            <person name="Ohtoshi R."/>
            <person name="Moran D.A.P."/>
            <person name="Shinohara A."/>
            <person name="Yoshida Y."/>
            <person name="Fujiwara M."/>
            <person name="Mori M."/>
            <person name="Tomita M."/>
            <person name="Arakawa K."/>
        </authorList>
    </citation>
    <scope>NUCLEOTIDE SEQUENCE [LARGE SCALE GENOMIC DNA]</scope>
</reference>
<name>A0A4Y2CXW5_ARAVE</name>
<evidence type="ECO:0000313" key="2">
    <source>
        <dbReference type="Proteomes" id="UP000499080"/>
    </source>
</evidence>
<protein>
    <submittedName>
        <fullName evidence="1">Uncharacterized protein</fullName>
    </submittedName>
</protein>